<feature type="region of interest" description="Disordered" evidence="1">
    <location>
        <begin position="412"/>
        <end position="460"/>
    </location>
</feature>
<feature type="compositionally biased region" description="Pro residues" evidence="1">
    <location>
        <begin position="447"/>
        <end position="460"/>
    </location>
</feature>
<evidence type="ECO:0000313" key="3">
    <source>
        <dbReference type="Proteomes" id="UP000613740"/>
    </source>
</evidence>
<dbReference type="EMBL" id="JAEHOD010000091">
    <property type="protein sequence ID" value="KAG2428630.1"/>
    <property type="molecule type" value="Genomic_DNA"/>
</dbReference>
<keyword evidence="3" id="KW-1185">Reference proteome</keyword>
<comment type="caution">
    <text evidence="2">The sequence shown here is derived from an EMBL/GenBank/DDBJ whole genome shotgun (WGS) entry which is preliminary data.</text>
</comment>
<feature type="region of interest" description="Disordered" evidence="1">
    <location>
        <begin position="645"/>
        <end position="674"/>
    </location>
</feature>
<dbReference type="SUPFAM" id="SSF48371">
    <property type="entry name" value="ARM repeat"/>
    <property type="match status" value="1"/>
</dbReference>
<proteinExistence type="predicted"/>
<dbReference type="InterPro" id="IPR016024">
    <property type="entry name" value="ARM-type_fold"/>
</dbReference>
<name>A0A835SY49_9CHLO</name>
<organism evidence="2 3">
    <name type="scientific">Chlamydomonas schloesseri</name>
    <dbReference type="NCBI Taxonomy" id="2026947"/>
    <lineage>
        <taxon>Eukaryota</taxon>
        <taxon>Viridiplantae</taxon>
        <taxon>Chlorophyta</taxon>
        <taxon>core chlorophytes</taxon>
        <taxon>Chlorophyceae</taxon>
        <taxon>CS clade</taxon>
        <taxon>Chlamydomonadales</taxon>
        <taxon>Chlamydomonadaceae</taxon>
        <taxon>Chlamydomonas</taxon>
    </lineage>
</organism>
<dbReference type="OrthoDB" id="547427at2759"/>
<evidence type="ECO:0000256" key="1">
    <source>
        <dbReference type="SAM" id="MobiDB-lite"/>
    </source>
</evidence>
<dbReference type="InterPro" id="IPR011989">
    <property type="entry name" value="ARM-like"/>
</dbReference>
<dbReference type="Gene3D" id="1.25.10.10">
    <property type="entry name" value="Leucine-rich Repeat Variant"/>
    <property type="match status" value="1"/>
</dbReference>
<reference evidence="2" key="1">
    <citation type="journal article" date="2020" name="bioRxiv">
        <title>Comparative genomics of Chlamydomonas.</title>
        <authorList>
            <person name="Craig R.J."/>
            <person name="Hasan A.R."/>
            <person name="Ness R.W."/>
            <person name="Keightley P.D."/>
        </authorList>
    </citation>
    <scope>NUCLEOTIDE SEQUENCE</scope>
    <source>
        <strain evidence="2">CCAP 11/173</strain>
    </source>
</reference>
<evidence type="ECO:0000313" key="2">
    <source>
        <dbReference type="EMBL" id="KAG2428630.1"/>
    </source>
</evidence>
<protein>
    <submittedName>
        <fullName evidence="2">Uncharacterized protein</fullName>
    </submittedName>
</protein>
<gene>
    <name evidence="2" type="ORF">HYH02_014331</name>
</gene>
<feature type="compositionally biased region" description="Low complexity" evidence="1">
    <location>
        <begin position="420"/>
        <end position="446"/>
    </location>
</feature>
<accession>A0A835SY49</accession>
<dbReference type="AlphaFoldDB" id="A0A835SY49"/>
<dbReference type="Proteomes" id="UP000613740">
    <property type="component" value="Unassembled WGS sequence"/>
</dbReference>
<sequence>MFSFFTSRDRWKWDVAKGVPTKDALKRLRKAVRSGSADARKRALEHVAELAEAGPELQSALCREKVTAEVMRVFLQPLRPDNNKQDTGELQEAAADALTALCHLHPDNCAAVAAAQHPGGGAGAGGGSWSPRAAMAAMAAAGAGQGRVQPLQHALALIQAYPRHVRLSTAAAGLLEAVAAAAPATITGLLLGPGGAGAAAAVIGAASAASRAALAPSTRAPAAAELLELLLALLGLMLTAAAGGGREVCREFGKAAGMTLLLQLVASHRGQAPLAAPGGSGSSSGAAAAAAETSKAIVAAGGKAAAPAAAGVGVVPGGGPDLHLSVVRDALSMLTLITSQFPAHRLPLLEADGVGVLTSCLKDLSLPWSVRLQAVTALTAAAGSPSVASELVRVRGLEVVFGFVDAYVRERHGVPGAPGGPTTTPTRGGGTSTPAPASATTGARTPGPAPATPLPGPSSPAPSAAAASLFCSLAADEYSEDEPSPVVVVEALLGLLDAVAGAGEAAAVAGGAEAATAAAGTAARGAGSAEGAAAGAAGAAAPLGGRLGVLLGAFKAGMSSFAAGGYRVATAAAQVLLRLSRQPALLPALSRPELTGPLERLAARAAAEYGGAGDAKQAAVLAGGWAAAGVLCAVRVMEAELAKARSSTTTTGAAEGARAGGSRTPGGAAGAARTSSPVEKLLSGPAGAWLEAAVALLKASTPALLAAVGAAPQQQQLGALTPGGVGAAAALTPRGGAAAAAEGISPAGLAYLSSERVVGDLRLAAAALLQVLVAVAAAEAGGGSQRLREWEVPEAARRLLAWRHVQYPAKRLLHLLGDMEAEYVPFVRYGGGALLAALLAGQGIDPAPLLGAGVDAHLLLRLEPDWLRRTAGLDEVAVLKIGRIRSAHELFTAMDRQDGRIDGCVSGGDVEAHLVAEASMRPAAAADVRERLFRELQPQKGYCWYYNAGPSGLTKL</sequence>
<feature type="compositionally biased region" description="Low complexity" evidence="1">
    <location>
        <begin position="645"/>
        <end position="662"/>
    </location>
</feature>